<accession>A0AAW4NZX9</accession>
<comment type="caution">
    <text evidence="6">The sequence shown here is derived from an EMBL/GenBank/DDBJ whole genome shotgun (WGS) entry which is preliminary data.</text>
</comment>
<evidence type="ECO:0000256" key="5">
    <source>
        <dbReference type="ARBA" id="ARBA00023231"/>
    </source>
</evidence>
<comment type="subunit">
    <text evidence="3">Homotrimer; associates with NifD.</text>
</comment>
<dbReference type="AlphaFoldDB" id="A0AAW4NZX9"/>
<dbReference type="Pfam" id="PF03206">
    <property type="entry name" value="NifW"/>
    <property type="match status" value="1"/>
</dbReference>
<dbReference type="InterPro" id="IPR004893">
    <property type="entry name" value="NifW"/>
</dbReference>
<dbReference type="EMBL" id="JAESHX010000052">
    <property type="protein sequence ID" value="MBW5892647.1"/>
    <property type="molecule type" value="Genomic_DNA"/>
</dbReference>
<name>A0AAW4NZX9_9GAMM</name>
<comment type="similarity">
    <text evidence="2">Belongs to the NifW family.</text>
</comment>
<evidence type="ECO:0000313" key="7">
    <source>
        <dbReference type="Proteomes" id="UP000696310"/>
    </source>
</evidence>
<keyword evidence="5" id="KW-0535">Nitrogen fixation</keyword>
<evidence type="ECO:0000256" key="1">
    <source>
        <dbReference type="ARBA" id="ARBA00002247"/>
    </source>
</evidence>
<dbReference type="RefSeq" id="WP_174877960.1">
    <property type="nucleotide sequence ID" value="NZ_CABHLY010000016.1"/>
</dbReference>
<protein>
    <recommendedName>
        <fullName evidence="4">Nitrogenase-stabilizing/protective protein NifW</fullName>
    </recommendedName>
</protein>
<evidence type="ECO:0000313" key="6">
    <source>
        <dbReference type="EMBL" id="MBW5892647.1"/>
    </source>
</evidence>
<evidence type="ECO:0000256" key="2">
    <source>
        <dbReference type="ARBA" id="ARBA00008351"/>
    </source>
</evidence>
<organism evidence="6 7">
    <name type="scientific">Pectobacterium polaris</name>
    <dbReference type="NCBI Taxonomy" id="2042057"/>
    <lineage>
        <taxon>Bacteria</taxon>
        <taxon>Pseudomonadati</taxon>
        <taxon>Pseudomonadota</taxon>
        <taxon>Gammaproteobacteria</taxon>
        <taxon>Enterobacterales</taxon>
        <taxon>Pectobacteriaceae</taxon>
        <taxon>Pectobacterium</taxon>
    </lineage>
</organism>
<sequence>MEWFYQLPGVDELDSAEAFFDFFAVPYEARVLQTCSLSVLSDFHRRLRAAVPLRNTLEAVQDANWQLARRLLAESYRSHQREVTS</sequence>
<proteinExistence type="inferred from homology"/>
<comment type="function">
    <text evidence="1">May protect the nitrogenase Fe-Mo protein from oxidative damage.</text>
</comment>
<evidence type="ECO:0000256" key="3">
    <source>
        <dbReference type="ARBA" id="ARBA00011284"/>
    </source>
</evidence>
<reference evidence="6" key="2">
    <citation type="submission" date="2021-01" db="EMBL/GenBank/DDBJ databases">
        <authorList>
            <person name="Vargas Peralta D."/>
        </authorList>
    </citation>
    <scope>NUCLEOTIDE SEQUENCE</scope>
    <source>
        <strain evidence="6">A3</strain>
    </source>
</reference>
<reference evidence="6" key="1">
    <citation type="journal article" date="2021" name="bioRxiv">
        <title>Identification of Pectobacterium species isolated from the soft rot of tetecho (Neobuxbaumia tetetzo), a columnar cactus, and associated metagenomics.</title>
        <authorList>
            <person name="Vargas-Peralta D."/>
            <person name="Narvaez-Barragan D.A."/>
            <person name="de Sandozequi A."/>
            <person name="Romero-Gutierrez M.F."/>
            <person name="Segovia L."/>
            <person name="Martinez-Anaya C."/>
            <person name="Alcaraz L.D."/>
            <person name="de la Torre Almaraz R."/>
        </authorList>
    </citation>
    <scope>NUCLEOTIDE SEQUENCE</scope>
    <source>
        <strain evidence="6">A3</strain>
    </source>
</reference>
<dbReference type="Proteomes" id="UP000696310">
    <property type="component" value="Unassembled WGS sequence"/>
</dbReference>
<dbReference type="GO" id="GO:0009399">
    <property type="term" value="P:nitrogen fixation"/>
    <property type="evidence" value="ECO:0007669"/>
    <property type="project" value="InterPro"/>
</dbReference>
<gene>
    <name evidence="6" type="ORF">IM880_10535</name>
</gene>
<evidence type="ECO:0000256" key="4">
    <source>
        <dbReference type="ARBA" id="ARBA00016274"/>
    </source>
</evidence>